<gene>
    <name evidence="1" type="ORF">glysoja_040847</name>
</gene>
<dbReference type="AlphaFoldDB" id="A0A0B2R8E0"/>
<reference evidence="1" key="1">
    <citation type="submission" date="2014-07" db="EMBL/GenBank/DDBJ databases">
        <title>Identification of a novel salt tolerance gene in wild soybean by whole-genome sequencing.</title>
        <authorList>
            <person name="Lam H.-M."/>
            <person name="Qi X."/>
            <person name="Li M.-W."/>
            <person name="Liu X."/>
            <person name="Xie M."/>
            <person name="Ni M."/>
            <person name="Xu X."/>
        </authorList>
    </citation>
    <scope>NUCLEOTIDE SEQUENCE [LARGE SCALE GENOMIC DNA]</scope>
    <source>
        <tissue evidence="1">Root</tissue>
    </source>
</reference>
<organism evidence="1">
    <name type="scientific">Glycine soja</name>
    <name type="common">Wild soybean</name>
    <dbReference type="NCBI Taxonomy" id="3848"/>
    <lineage>
        <taxon>Eukaryota</taxon>
        <taxon>Viridiplantae</taxon>
        <taxon>Streptophyta</taxon>
        <taxon>Embryophyta</taxon>
        <taxon>Tracheophyta</taxon>
        <taxon>Spermatophyta</taxon>
        <taxon>Magnoliopsida</taxon>
        <taxon>eudicotyledons</taxon>
        <taxon>Gunneridae</taxon>
        <taxon>Pentapetalae</taxon>
        <taxon>rosids</taxon>
        <taxon>fabids</taxon>
        <taxon>Fabales</taxon>
        <taxon>Fabaceae</taxon>
        <taxon>Papilionoideae</taxon>
        <taxon>50 kb inversion clade</taxon>
        <taxon>NPAAA clade</taxon>
        <taxon>indigoferoid/millettioid clade</taxon>
        <taxon>Phaseoleae</taxon>
        <taxon>Glycine</taxon>
        <taxon>Glycine subgen. Soja</taxon>
    </lineage>
</organism>
<evidence type="ECO:0000313" key="1">
    <source>
        <dbReference type="EMBL" id="KHN28434.1"/>
    </source>
</evidence>
<sequence>MSTGSFSCFVYQSLNFCVAEPSPTCFPRHFQFLSPNSMNTAAIFISESFDFYLQTPCTQVSDEHSWIVVVLP</sequence>
<protein>
    <submittedName>
        <fullName evidence="1">Uncharacterized protein</fullName>
    </submittedName>
</protein>
<accession>A0A0B2R8E0</accession>
<name>A0A0B2R8E0_GLYSO</name>
<dbReference type="Proteomes" id="UP000053555">
    <property type="component" value="Unassembled WGS sequence"/>
</dbReference>
<proteinExistence type="predicted"/>
<dbReference type="EMBL" id="KN652796">
    <property type="protein sequence ID" value="KHN28434.1"/>
    <property type="molecule type" value="Genomic_DNA"/>
</dbReference>